<accession>A0ABU2JUC0</accession>
<evidence type="ECO:0000256" key="1">
    <source>
        <dbReference type="ARBA" id="ARBA00022485"/>
    </source>
</evidence>
<dbReference type="SUPFAM" id="SSF51905">
    <property type="entry name" value="FAD/NAD(P)-binding domain"/>
    <property type="match status" value="1"/>
</dbReference>
<name>A0ABU2JUC0_9ACTN</name>
<keyword evidence="3" id="KW-0560">Oxidoreductase</keyword>
<dbReference type="Gene3D" id="3.50.50.60">
    <property type="entry name" value="FAD/NAD(P)-binding domain"/>
    <property type="match status" value="1"/>
</dbReference>
<dbReference type="PANTHER" id="PTHR43498:SF1">
    <property type="entry name" value="COB--COM HETERODISULFIDE REDUCTASE IRON-SULFUR SUBUNIT A"/>
    <property type="match status" value="1"/>
</dbReference>
<keyword evidence="7" id="KW-1185">Reference proteome</keyword>
<evidence type="ECO:0000256" key="2">
    <source>
        <dbReference type="ARBA" id="ARBA00022723"/>
    </source>
</evidence>
<comment type="caution">
    <text evidence="6">The sequence shown here is derived from an EMBL/GenBank/DDBJ whole genome shotgun (WGS) entry which is preliminary data.</text>
</comment>
<evidence type="ECO:0000256" key="3">
    <source>
        <dbReference type="ARBA" id="ARBA00023002"/>
    </source>
</evidence>
<evidence type="ECO:0000313" key="6">
    <source>
        <dbReference type="EMBL" id="MDT0268586.1"/>
    </source>
</evidence>
<sequence>MSAQRNLLTVAPATDHRDLRTQHLHADTVIVGGGLAGTCAAITAARAGARVVLVQDRPVLGGNASSEIRLWALGASAQSSNNNRWAREGGVLDEILVENTFRNPEGNAVLFDTVLLEKVSAEPNITLLLNTAATGATKDGDRIRSVTAFCAQDSTRYELTAPVFCDASGDGVLGYLAGAAYRMGAEGREEFGELFAPEESYGALLGQSIYFYSKDVGAPVRFTPPSYALPDITEIPRWRSFNTAVQGCRLWWIEYGGRLDTVHDTERIKWELWKVVYGVWNHLKNSGDFPEADTLTLEWVGLIPGKRESRRFEGLHMLRQQDIVEQRTHPDAISSGGWSMDLHPADGVFSAHDGSSHLHARGVYQIPYRCAVSRDVPNLLLAGRIISVTHVAFASTRVMATCAQIGQAVGLAAARCARDGLLPADLVEPERMRALQRDLLRTGQHIPGLSLDDPDDLARQATLTASSELRLAALPADGPPVPLDRSRAQLLPLAPGPVPRLTLTVDVTAPTTLRVEIRTGGQPDDYTPDVVLATRDLTLDAGAAQRIEVDVPATLDTHRYAFLVLRRNDDVSVRTTTQRVTGLLAVAHTSTQEADPAIGRPRVEFWTPERRPGGRNLALTIDPPLAAWPAASLGNGHPRPTARPNAWAAAPDDDRPTAHLRWAEPRRIARLELGFDTDFDHPMESVLWGHPERAMPFCVRHYRVRAGDRIVAERTDNHQTRDTVTFEPPIETAELSVEVVASHGATPPAIFAIRCY</sequence>
<proteinExistence type="predicted"/>
<dbReference type="InterPro" id="IPR036188">
    <property type="entry name" value="FAD/NAD-bd_sf"/>
</dbReference>
<dbReference type="RefSeq" id="WP_311668678.1">
    <property type="nucleotide sequence ID" value="NZ_JAVREO010000012.1"/>
</dbReference>
<keyword evidence="5" id="KW-0411">Iron-sulfur</keyword>
<dbReference type="Pfam" id="PF12831">
    <property type="entry name" value="FAD_oxidored"/>
    <property type="match status" value="1"/>
</dbReference>
<keyword evidence="2" id="KW-0479">Metal-binding</keyword>
<gene>
    <name evidence="6" type="ORF">RM844_20070</name>
</gene>
<organism evidence="6 7">
    <name type="scientific">Streptomyces chisholmiae</name>
    <dbReference type="NCBI Taxonomy" id="3075540"/>
    <lineage>
        <taxon>Bacteria</taxon>
        <taxon>Bacillati</taxon>
        <taxon>Actinomycetota</taxon>
        <taxon>Actinomycetes</taxon>
        <taxon>Kitasatosporales</taxon>
        <taxon>Streptomycetaceae</taxon>
        <taxon>Streptomyces</taxon>
    </lineage>
</organism>
<dbReference type="InterPro" id="IPR039650">
    <property type="entry name" value="HdrA-like"/>
</dbReference>
<dbReference type="PANTHER" id="PTHR43498">
    <property type="entry name" value="FERREDOXIN:COB-COM HETERODISULFIDE REDUCTASE SUBUNIT A"/>
    <property type="match status" value="1"/>
</dbReference>
<dbReference type="Proteomes" id="UP001183410">
    <property type="component" value="Unassembled WGS sequence"/>
</dbReference>
<evidence type="ECO:0000313" key="7">
    <source>
        <dbReference type="Proteomes" id="UP001183410"/>
    </source>
</evidence>
<evidence type="ECO:0000256" key="4">
    <source>
        <dbReference type="ARBA" id="ARBA00023004"/>
    </source>
</evidence>
<keyword evidence="1" id="KW-0004">4Fe-4S</keyword>
<dbReference type="EMBL" id="JAVREO010000012">
    <property type="protein sequence ID" value="MDT0268586.1"/>
    <property type="molecule type" value="Genomic_DNA"/>
</dbReference>
<protein>
    <submittedName>
        <fullName evidence="6">FAD-dependent oxidoreductase</fullName>
    </submittedName>
</protein>
<reference evidence="7" key="1">
    <citation type="submission" date="2023-07" db="EMBL/GenBank/DDBJ databases">
        <title>30 novel species of actinomycetes from the DSMZ collection.</title>
        <authorList>
            <person name="Nouioui I."/>
        </authorList>
    </citation>
    <scope>NUCLEOTIDE SEQUENCE [LARGE SCALE GENOMIC DNA]</scope>
    <source>
        <strain evidence="7">DSM 44915</strain>
    </source>
</reference>
<keyword evidence="4" id="KW-0408">Iron</keyword>
<evidence type="ECO:0000256" key="5">
    <source>
        <dbReference type="ARBA" id="ARBA00023014"/>
    </source>
</evidence>